<proteinExistence type="inferred from homology"/>
<dbReference type="InterPro" id="IPR002053">
    <property type="entry name" value="Glyco_hydro_25"/>
</dbReference>
<evidence type="ECO:0000256" key="1">
    <source>
        <dbReference type="ARBA" id="ARBA00010646"/>
    </source>
</evidence>
<dbReference type="InterPro" id="IPR018077">
    <property type="entry name" value="Glyco_hydro_fam25_subgr"/>
</dbReference>
<feature type="domain" description="SH3b" evidence="6">
    <location>
        <begin position="734"/>
        <end position="799"/>
    </location>
</feature>
<dbReference type="Pfam" id="PF08460">
    <property type="entry name" value="SH3_5"/>
    <property type="match status" value="5"/>
</dbReference>
<evidence type="ECO:0000259" key="6">
    <source>
        <dbReference type="SMART" id="SM00287"/>
    </source>
</evidence>
<reference evidence="7 8" key="1">
    <citation type="submission" date="2024-09" db="EMBL/GenBank/DDBJ databases">
        <authorList>
            <person name="Sun Q."/>
            <person name="Mori K."/>
        </authorList>
    </citation>
    <scope>NUCLEOTIDE SEQUENCE [LARGE SCALE GENOMIC DNA]</scope>
    <source>
        <strain evidence="7 8">TBRC 4576</strain>
    </source>
</reference>
<dbReference type="SUPFAM" id="SSF51445">
    <property type="entry name" value="(Trans)glycosidases"/>
    <property type="match status" value="1"/>
</dbReference>
<feature type="domain" description="SH3b" evidence="6">
    <location>
        <begin position="465"/>
        <end position="533"/>
    </location>
</feature>
<feature type="domain" description="SH3b" evidence="6">
    <location>
        <begin position="651"/>
        <end position="716"/>
    </location>
</feature>
<dbReference type="Proteomes" id="UP001589691">
    <property type="component" value="Unassembled WGS sequence"/>
</dbReference>
<evidence type="ECO:0000256" key="3">
    <source>
        <dbReference type="ARBA" id="ARBA00022801"/>
    </source>
</evidence>
<dbReference type="SMART" id="SM00641">
    <property type="entry name" value="Glyco_25"/>
    <property type="match status" value="1"/>
</dbReference>
<keyword evidence="3" id="KW-0378">Hydrolase</keyword>
<dbReference type="InterPro" id="IPR022263">
    <property type="entry name" value="KxYKxGKxW"/>
</dbReference>
<dbReference type="PANTHER" id="PTHR34135:SF2">
    <property type="entry name" value="LYSOZYME"/>
    <property type="match status" value="1"/>
</dbReference>
<comment type="caution">
    <text evidence="7">The sequence shown here is derived from an EMBL/GenBank/DDBJ whole genome shotgun (WGS) entry which is preliminary data.</text>
</comment>
<feature type="region of interest" description="Disordered" evidence="5">
    <location>
        <begin position="60"/>
        <end position="151"/>
    </location>
</feature>
<dbReference type="EMBL" id="JBHLZY010000020">
    <property type="protein sequence ID" value="MFB9769962.1"/>
    <property type="molecule type" value="Genomic_DNA"/>
</dbReference>
<dbReference type="NCBIfam" id="TIGR03715">
    <property type="entry name" value="KxYKxGKxW"/>
    <property type="match status" value="1"/>
</dbReference>
<dbReference type="Gene3D" id="2.30.30.40">
    <property type="entry name" value="SH3 Domains"/>
    <property type="match status" value="5"/>
</dbReference>
<evidence type="ECO:0000313" key="7">
    <source>
        <dbReference type="EMBL" id="MFB9769962.1"/>
    </source>
</evidence>
<dbReference type="InterPro" id="IPR003646">
    <property type="entry name" value="SH3-like_bac-type"/>
</dbReference>
<protein>
    <submittedName>
        <fullName evidence="7">SH3 domain-containing protein</fullName>
    </submittedName>
</protein>
<feature type="compositionally biased region" description="Low complexity" evidence="5">
    <location>
        <begin position="624"/>
        <end position="647"/>
    </location>
</feature>
<keyword evidence="2" id="KW-0732">Signal</keyword>
<keyword evidence="8" id="KW-1185">Reference proteome</keyword>
<dbReference type="InterPro" id="IPR017853">
    <property type="entry name" value="GH"/>
</dbReference>
<gene>
    <name evidence="7" type="ORF">ACFFLI_08835</name>
</gene>
<feature type="region of interest" description="Disordered" evidence="5">
    <location>
        <begin position="621"/>
        <end position="647"/>
    </location>
</feature>
<comment type="similarity">
    <text evidence="1">Belongs to the glycosyl hydrolase 25 family.</text>
</comment>
<name>A0ABV5WVL8_9LACO</name>
<feature type="region of interest" description="Disordered" evidence="5">
    <location>
        <begin position="527"/>
        <end position="556"/>
    </location>
</feature>
<feature type="compositionally biased region" description="Low complexity" evidence="5">
    <location>
        <begin position="530"/>
        <end position="556"/>
    </location>
</feature>
<accession>A0ABV5WVL8</accession>
<evidence type="ECO:0000256" key="5">
    <source>
        <dbReference type="SAM" id="MobiDB-lite"/>
    </source>
</evidence>
<organism evidence="7 8">
    <name type="scientific">Lactiplantibacillus modestisalitolerans</name>
    <dbReference type="NCBI Taxonomy" id="1457219"/>
    <lineage>
        <taxon>Bacteria</taxon>
        <taxon>Bacillati</taxon>
        <taxon>Bacillota</taxon>
        <taxon>Bacilli</taxon>
        <taxon>Lactobacillales</taxon>
        <taxon>Lactobacillaceae</taxon>
        <taxon>Lactiplantibacillus</taxon>
    </lineage>
</organism>
<sequence length="878" mass="91566">MRFNSHNQFNYDQSERFKLYKSGKLWLVAGVTFFSFLGGSILSNPSVHADVTPSAQVASSSSSATSASAKPATSAATSTASATSATSASTSSATSTASQASQATSDANSTAAKSVTSEATSDATSTAAKSTATSTATSQATSATSSAATSTVAKPASVANVSAASQATSSAADVNATSQAKSATAEPQMTTFSISADTVAAPVTAVATSAKVSDLGTDVWQIGDKTRPAVDAVDVASYQKAMTQGDFDKLKAAGIKTAIVKTTEGTSYVNPSALQQAHMANNAGMNVDVYHYAHFNNTDSATKEADHLGNYLSANKFSKQVLVFADMEDTDTTANVSVANVANNLNTFWNTLDTYGYKNHAVYTFHYYKAADAVMNTVGGESRTWIAQYPYTPTATTHWNTSYGAWQLSSSALLPTGANYTGYIDVSEDYNGLLEDSAGTNTFSATATTPTNTVHVNTSSTATTAASGWYTFAQNTSIKSAATDNSLTVGTYDKGSKVYYNAQVKNGSQTWLRYLAASGNQRFVKISNGTTTTKPSTSTSTKPTATKPSTSTSKTTVTKASGAYRFTANTAIKSAAKDSAKTVGTYDKGSTVYYNARVSNGSQTWLRYLAASGNERYVKISNGSTSTSKPASKPTSTKPSTSNKTTVTKASGSYRFTANTAIKSAASDSSKTVGTYGKGSTVYYNARVTNGSQTWLRYLAASGNQRYVKIGGGNAATSKPAASTSSKTTTTKKTGSYRFTANTAIKSAASDSSATVGTYDKGSTVYYNAEVKNGSQTWLRYSAVSGHQRYVKIGGGSAATTTTSKTSSNAGKVTSQRGHYTFKVTTNIRSGASLSAGIVGTYYPNQTVNYVGTVQADGYQWLKYMAASGNYRYVAVVD</sequence>
<evidence type="ECO:0000256" key="2">
    <source>
        <dbReference type="ARBA" id="ARBA00022729"/>
    </source>
</evidence>
<keyword evidence="4" id="KW-0326">Glycosidase</keyword>
<dbReference type="Gene3D" id="3.20.20.80">
    <property type="entry name" value="Glycosidases"/>
    <property type="match status" value="1"/>
</dbReference>
<feature type="domain" description="SH3b" evidence="6">
    <location>
        <begin position="561"/>
        <end position="626"/>
    </location>
</feature>
<dbReference type="SMART" id="SM00287">
    <property type="entry name" value="SH3b"/>
    <property type="match status" value="5"/>
</dbReference>
<dbReference type="Pfam" id="PF01183">
    <property type="entry name" value="Glyco_hydro_25"/>
    <property type="match status" value="1"/>
</dbReference>
<feature type="domain" description="SH3b" evidence="6">
    <location>
        <begin position="815"/>
        <end position="876"/>
    </location>
</feature>
<dbReference type="PROSITE" id="PS51904">
    <property type="entry name" value="GLYCOSYL_HYDROL_F25_2"/>
    <property type="match status" value="1"/>
</dbReference>
<dbReference type="Pfam" id="PF19258">
    <property type="entry name" value="KxYKxGKxW_sig"/>
    <property type="match status" value="1"/>
</dbReference>
<dbReference type="PANTHER" id="PTHR34135">
    <property type="entry name" value="LYSOZYME"/>
    <property type="match status" value="1"/>
</dbReference>
<evidence type="ECO:0000313" key="8">
    <source>
        <dbReference type="Proteomes" id="UP001589691"/>
    </source>
</evidence>
<dbReference type="RefSeq" id="WP_137641665.1">
    <property type="nucleotide sequence ID" value="NZ_BJEA01000001.1"/>
</dbReference>
<evidence type="ECO:0000256" key="4">
    <source>
        <dbReference type="ARBA" id="ARBA00023295"/>
    </source>
</evidence>